<organism evidence="1 2">
    <name type="scientific">Hydrogenophaga taeniospiralis CCUG 15921</name>
    <dbReference type="NCBI Taxonomy" id="1281780"/>
    <lineage>
        <taxon>Bacteria</taxon>
        <taxon>Pseudomonadati</taxon>
        <taxon>Pseudomonadota</taxon>
        <taxon>Betaproteobacteria</taxon>
        <taxon>Burkholderiales</taxon>
        <taxon>Comamonadaceae</taxon>
        <taxon>Hydrogenophaga</taxon>
    </lineage>
</organism>
<accession>A0A9X4NT26</accession>
<protein>
    <submittedName>
        <fullName evidence="1">Uncharacterized protein</fullName>
    </submittedName>
</protein>
<comment type="caution">
    <text evidence="1">The sequence shown here is derived from an EMBL/GenBank/DDBJ whole genome shotgun (WGS) entry which is preliminary data.</text>
</comment>
<reference evidence="1" key="1">
    <citation type="submission" date="2013-01" db="EMBL/GenBank/DDBJ databases">
        <title>Genome draft of Hydrogenophaga taeniospiralis 2K1.</title>
        <authorList>
            <person name="Gomila M."/>
            <person name="Lalucat J."/>
        </authorList>
    </citation>
    <scope>NUCLEOTIDE SEQUENCE</scope>
    <source>
        <strain evidence="1">CCUG 15921</strain>
    </source>
</reference>
<keyword evidence="2" id="KW-1185">Reference proteome</keyword>
<gene>
    <name evidence="1" type="ORF">H010_19042</name>
</gene>
<evidence type="ECO:0000313" key="2">
    <source>
        <dbReference type="Proteomes" id="UP001152876"/>
    </source>
</evidence>
<evidence type="ECO:0000313" key="1">
    <source>
        <dbReference type="EMBL" id="MDG5977363.1"/>
    </source>
</evidence>
<dbReference type="AlphaFoldDB" id="A0A9X4NT26"/>
<dbReference type="RefSeq" id="WP_068167916.1">
    <property type="nucleotide sequence ID" value="NZ_AOGK01000019.1"/>
</dbReference>
<name>A0A9X4NT26_9BURK</name>
<dbReference type="Proteomes" id="UP001152876">
    <property type="component" value="Unassembled WGS sequence"/>
</dbReference>
<proteinExistence type="predicted"/>
<sequence>MFKSTYTHLPFTYNDRTVQALRHTAMDLERGIRLIRIGRRSGIDDDDLDLFCLMDAQRSIPFSARVVTEVGWKPLREFRVSAWTPPPRLDLGIRIIDVCVDNIGAHPSTIRKGIRSMVNFEDLWAVEGAPPLTVPPEAERRQVFLDIQEALPVWWFDNYVSVEHPDPAVCRHVTAAKPEWSDVADLSGSREMASVMLVPPPLSIQPHQEVEAWLAEVEGKTLTIEEIMAQVLDFERGTLFYDHLLTWGLSDNARFWQLLRDSHRAHYADHYDGFERFLVRIHDLMTSRLAGRRVLQTYPSCRRRTLGDT</sequence>
<dbReference type="EMBL" id="AOGK01000019">
    <property type="protein sequence ID" value="MDG5977363.1"/>
    <property type="molecule type" value="Genomic_DNA"/>
</dbReference>